<evidence type="ECO:0000313" key="5">
    <source>
        <dbReference type="EMBL" id="SLM48564.1"/>
    </source>
</evidence>
<keyword evidence="3" id="KW-0963">Cytoplasm</keyword>
<dbReference type="KEGG" id="nja:NSJP_2392"/>
<evidence type="ECO:0000256" key="1">
    <source>
        <dbReference type="ARBA" id="ARBA00022988"/>
    </source>
</evidence>
<dbReference type="EMBL" id="LT828648">
    <property type="protein sequence ID" value="SLM48564.1"/>
    <property type="molecule type" value="Genomic_DNA"/>
</dbReference>
<comment type="similarity">
    <text evidence="3">Belongs to the UreF family.</text>
</comment>
<dbReference type="Proteomes" id="UP000192042">
    <property type="component" value="Chromosome I"/>
</dbReference>
<dbReference type="InterPro" id="IPR038277">
    <property type="entry name" value="UreF_sf"/>
</dbReference>
<gene>
    <name evidence="3 5" type="primary">ureF</name>
    <name evidence="5" type="ORF">NSJP_2392</name>
</gene>
<dbReference type="STRING" id="1325564.NSJP_2392"/>
<dbReference type="Gene3D" id="1.10.4190.10">
    <property type="entry name" value="Urease accessory protein UreF"/>
    <property type="match status" value="1"/>
</dbReference>
<keyword evidence="1 3" id="KW-0996">Nickel insertion</keyword>
<dbReference type="PANTHER" id="PTHR33620">
    <property type="entry name" value="UREASE ACCESSORY PROTEIN F"/>
    <property type="match status" value="1"/>
</dbReference>
<feature type="region of interest" description="Disordered" evidence="4">
    <location>
        <begin position="1"/>
        <end position="41"/>
    </location>
</feature>
<comment type="function">
    <text evidence="3">Required for maturation of urease via the functional incorporation of the urease nickel metallocenter.</text>
</comment>
<reference evidence="5 6" key="1">
    <citation type="submission" date="2017-03" db="EMBL/GenBank/DDBJ databases">
        <authorList>
            <person name="Afonso C.L."/>
            <person name="Miller P.J."/>
            <person name="Scott M.A."/>
            <person name="Spackman E."/>
            <person name="Goraichik I."/>
            <person name="Dimitrov K.M."/>
            <person name="Suarez D.L."/>
            <person name="Swayne D.E."/>
        </authorList>
    </citation>
    <scope>NUCLEOTIDE SEQUENCE [LARGE SCALE GENOMIC DNA]</scope>
    <source>
        <strain evidence="5">Genome sequencing of Nitrospira japonica strain NJ11</strain>
    </source>
</reference>
<sequence>MTMLTRTDTGIRTIMPIKHAPGPDSPGHAQPTHSPSSTVPGRDLRLTITELMRVLQFGDSVVPVGAFSFSNGLESAIQLQFVRDLETLRQFVMTATRQSASSDAIALLAAHRAARAHDLRDALRADTALFNRKINEEMRTMSVRMGKKLAELSSHLNRTPLVTNWLGHIERKETPGTYPVCLGLLFAELNLPEHDAFAAHQYGTASMIVSASLRLMKIHHLDAQSILFEVNATAEAEYARVSGATLDDMATFSPSLDVMAAAHVKAHVRMFMN</sequence>
<evidence type="ECO:0000256" key="4">
    <source>
        <dbReference type="SAM" id="MobiDB-lite"/>
    </source>
</evidence>
<protein>
    <recommendedName>
        <fullName evidence="3">Urease accessory protein UreF</fullName>
    </recommendedName>
</protein>
<dbReference type="InterPro" id="IPR002639">
    <property type="entry name" value="UreF"/>
</dbReference>
<dbReference type="Pfam" id="PF01730">
    <property type="entry name" value="UreF"/>
    <property type="match status" value="1"/>
</dbReference>
<keyword evidence="6" id="KW-1185">Reference proteome</keyword>
<dbReference type="HAMAP" id="MF_01385">
    <property type="entry name" value="UreF"/>
    <property type="match status" value="1"/>
</dbReference>
<proteinExistence type="inferred from homology"/>
<keyword evidence="2 3" id="KW-0143">Chaperone</keyword>
<comment type="subcellular location">
    <subcellularLocation>
        <location evidence="3">Cytoplasm</location>
    </subcellularLocation>
</comment>
<name>A0A1W1I6F1_9BACT</name>
<evidence type="ECO:0000256" key="2">
    <source>
        <dbReference type="ARBA" id="ARBA00023186"/>
    </source>
</evidence>
<feature type="compositionally biased region" description="Polar residues" evidence="4">
    <location>
        <begin position="1"/>
        <end position="10"/>
    </location>
</feature>
<organism evidence="5 6">
    <name type="scientific">Nitrospira japonica</name>
    <dbReference type="NCBI Taxonomy" id="1325564"/>
    <lineage>
        <taxon>Bacteria</taxon>
        <taxon>Pseudomonadati</taxon>
        <taxon>Nitrospirota</taxon>
        <taxon>Nitrospiria</taxon>
        <taxon>Nitrospirales</taxon>
        <taxon>Nitrospiraceae</taxon>
        <taxon>Nitrospira</taxon>
    </lineage>
</organism>
<evidence type="ECO:0000256" key="3">
    <source>
        <dbReference type="HAMAP-Rule" id="MF_01385"/>
    </source>
</evidence>
<accession>A0A1W1I6F1</accession>
<dbReference type="PIRSF" id="PIRSF009467">
    <property type="entry name" value="Ureas_acces_UreF"/>
    <property type="match status" value="1"/>
</dbReference>
<dbReference type="GO" id="GO:0016151">
    <property type="term" value="F:nickel cation binding"/>
    <property type="evidence" value="ECO:0007669"/>
    <property type="project" value="UniProtKB-UniRule"/>
</dbReference>
<dbReference type="PANTHER" id="PTHR33620:SF1">
    <property type="entry name" value="UREASE ACCESSORY PROTEIN F"/>
    <property type="match status" value="1"/>
</dbReference>
<evidence type="ECO:0000313" key="6">
    <source>
        <dbReference type="Proteomes" id="UP000192042"/>
    </source>
</evidence>
<dbReference type="GO" id="GO:0005737">
    <property type="term" value="C:cytoplasm"/>
    <property type="evidence" value="ECO:0007669"/>
    <property type="project" value="UniProtKB-SubCell"/>
</dbReference>
<dbReference type="AlphaFoldDB" id="A0A1W1I6F1"/>
<comment type="subunit">
    <text evidence="3">UreD, UreF and UreG form a complex that acts as a GTP-hydrolysis-dependent molecular chaperone, activating the urease apoprotein by helping to assemble the nickel containing metallocenter of UreC. The UreE protein probably delivers the nickel.</text>
</comment>